<sequence>MEKILDLVVIFKLQVEDSLQQSFRVGIDHENRSFESVKQYRVGGFFSDTFDIQEFLSQSFSILSFKGFWVKFVVLKPV</sequence>
<reference evidence="2" key="1">
    <citation type="submission" date="2016-04" db="EMBL/GenBank/DDBJ databases">
        <title>The genome sequence project of a novel Fervidobacterium isolate from a hot spring in Thailand.</title>
        <authorList>
            <person name="Gonzalez J.M."/>
            <person name="Cuecas A."/>
            <person name="Kanoksilapatham W."/>
        </authorList>
    </citation>
    <scope>NUCLEOTIDE SEQUENCE [LARGE SCALE GENOMIC DNA]</scope>
    <source>
        <strain evidence="2">FC2004</strain>
    </source>
</reference>
<gene>
    <name evidence="1" type="ORF">A4H02_09015</name>
</gene>
<accession>A0A1E3G0H3</accession>
<name>A0A1E3G0H3_9BACT</name>
<evidence type="ECO:0000313" key="2">
    <source>
        <dbReference type="Proteomes" id="UP000094570"/>
    </source>
</evidence>
<proteinExistence type="predicted"/>
<keyword evidence="2" id="KW-1185">Reference proteome</keyword>
<comment type="caution">
    <text evidence="1">The sequence shown here is derived from an EMBL/GenBank/DDBJ whole genome shotgun (WGS) entry which is preliminary data.</text>
</comment>
<protein>
    <submittedName>
        <fullName evidence="1">Uncharacterized protein</fullName>
    </submittedName>
</protein>
<dbReference type="EMBL" id="LWAF01000021">
    <property type="protein sequence ID" value="ODN29751.1"/>
    <property type="molecule type" value="Genomic_DNA"/>
</dbReference>
<dbReference type="AlphaFoldDB" id="A0A1E3G0H3"/>
<organism evidence="1 2">
    <name type="scientific">Fervidobacterium thailandense</name>
    <dbReference type="NCBI Taxonomy" id="1008305"/>
    <lineage>
        <taxon>Bacteria</taxon>
        <taxon>Thermotogati</taxon>
        <taxon>Thermotogota</taxon>
        <taxon>Thermotogae</taxon>
        <taxon>Thermotogales</taxon>
        <taxon>Fervidobacteriaceae</taxon>
        <taxon>Fervidobacterium</taxon>
    </lineage>
</organism>
<dbReference type="Proteomes" id="UP000094570">
    <property type="component" value="Unassembled WGS sequence"/>
</dbReference>
<evidence type="ECO:0000313" key="1">
    <source>
        <dbReference type="EMBL" id="ODN29751.1"/>
    </source>
</evidence>